<dbReference type="Gene3D" id="3.40.50.360">
    <property type="match status" value="1"/>
</dbReference>
<reference evidence="3 4" key="1">
    <citation type="submission" date="2021-07" db="EMBL/GenBank/DDBJ databases">
        <title>Complete genome sequence of nontuberculous Mycobacterium sp. TY59.</title>
        <authorList>
            <person name="Fukushima K."/>
        </authorList>
    </citation>
    <scope>NUCLEOTIDE SEQUENCE [LARGE SCALE GENOMIC DNA]</scope>
    <source>
        <strain evidence="3 4">TY59</strain>
    </source>
</reference>
<dbReference type="InterPro" id="IPR008254">
    <property type="entry name" value="Flavodoxin/NO_synth"/>
</dbReference>
<dbReference type="Pfam" id="PF03358">
    <property type="entry name" value="FMN_red"/>
    <property type="match status" value="1"/>
</dbReference>
<protein>
    <submittedName>
        <fullName evidence="3">NAD(P)H:quinone oxidoreductase type IV</fullName>
    </submittedName>
</protein>
<keyword evidence="4" id="KW-1185">Reference proteome</keyword>
<dbReference type="NCBIfam" id="TIGR01755">
    <property type="entry name" value="flav_wrbA"/>
    <property type="match status" value="1"/>
</dbReference>
<proteinExistence type="inferred from homology"/>
<sequence length="225" mass="24127">MTKLAIIYYSATGHNTTMAQRVAAAAESAGAEVRLRHVAETQDPESFAHNPAWTANYEATKDLPAATGDDIVWADAVIFGSPTRFGSPAAQLRAFLDSLGGLWAQGKLADKVYAGFTSSNTVHGGQETTLLSLYISLMHFGGIIVPPGYTDPCKFVDGNPYGASLVTTHDNIKEFDEPTGTALEHLARRVVQTAGRLTASWATERALTAKKSLNTRPECTLGEKR</sequence>
<comment type="similarity">
    <text evidence="1">Belongs to the WrbA family.</text>
</comment>
<name>A0ABN6INY1_9MYCO</name>
<dbReference type="InterPro" id="IPR005025">
    <property type="entry name" value="FMN_Rdtase-like_dom"/>
</dbReference>
<dbReference type="Proteomes" id="UP000826012">
    <property type="component" value="Chromosome"/>
</dbReference>
<dbReference type="EMBL" id="AP024828">
    <property type="protein sequence ID" value="BCZ25585.1"/>
    <property type="molecule type" value="Genomic_DNA"/>
</dbReference>
<evidence type="ECO:0000313" key="4">
    <source>
        <dbReference type="Proteomes" id="UP000826012"/>
    </source>
</evidence>
<organism evidence="3 4">
    <name type="scientific">Mycobacterium senriense</name>
    <dbReference type="NCBI Taxonomy" id="2775496"/>
    <lineage>
        <taxon>Bacteria</taxon>
        <taxon>Bacillati</taxon>
        <taxon>Actinomycetota</taxon>
        <taxon>Actinomycetes</taxon>
        <taxon>Mycobacteriales</taxon>
        <taxon>Mycobacteriaceae</taxon>
        <taxon>Mycobacterium</taxon>
        <taxon>Mycobacterium avium complex (MAC)</taxon>
    </lineage>
</organism>
<accession>A0ABN6INY1</accession>
<feature type="domain" description="Flavodoxin-like" evidence="2">
    <location>
        <begin position="4"/>
        <end position="180"/>
    </location>
</feature>
<dbReference type="NCBIfam" id="NF002999">
    <property type="entry name" value="PRK03767.1"/>
    <property type="match status" value="1"/>
</dbReference>
<evidence type="ECO:0000313" key="3">
    <source>
        <dbReference type="EMBL" id="BCZ25585.1"/>
    </source>
</evidence>
<dbReference type="InterPro" id="IPR010089">
    <property type="entry name" value="Flavoprotein_WrbA-like"/>
</dbReference>
<dbReference type="PANTHER" id="PTHR30546">
    <property type="entry name" value="FLAVODOXIN-RELATED PROTEIN WRBA-RELATED"/>
    <property type="match status" value="1"/>
</dbReference>
<dbReference type="PROSITE" id="PS50902">
    <property type="entry name" value="FLAVODOXIN_LIKE"/>
    <property type="match status" value="1"/>
</dbReference>
<dbReference type="InterPro" id="IPR029039">
    <property type="entry name" value="Flavoprotein-like_sf"/>
</dbReference>
<dbReference type="PANTHER" id="PTHR30546:SF23">
    <property type="entry name" value="FLAVOPROTEIN-LIKE PROTEIN YCP4-RELATED"/>
    <property type="match status" value="1"/>
</dbReference>
<evidence type="ECO:0000259" key="2">
    <source>
        <dbReference type="PROSITE" id="PS50902"/>
    </source>
</evidence>
<dbReference type="SUPFAM" id="SSF52218">
    <property type="entry name" value="Flavoproteins"/>
    <property type="match status" value="1"/>
</dbReference>
<gene>
    <name evidence="3" type="primary">wrbA</name>
    <name evidence="3" type="ORF">MTY59_54400</name>
</gene>
<evidence type="ECO:0000256" key="1">
    <source>
        <dbReference type="ARBA" id="ARBA00006961"/>
    </source>
</evidence>